<evidence type="ECO:0000256" key="3">
    <source>
        <dbReference type="ARBA" id="ARBA00022989"/>
    </source>
</evidence>
<dbReference type="InterPro" id="IPR052954">
    <property type="entry name" value="GPCR-Ligand_Int"/>
</dbReference>
<reference evidence="8" key="1">
    <citation type="journal article" date="2023" name="G3 (Bethesda)">
        <title>A reference genome for the long-term kleptoplast-retaining sea slug Elysia crispata morphotype clarki.</title>
        <authorList>
            <person name="Eastman K.E."/>
            <person name="Pendleton A.L."/>
            <person name="Shaikh M.A."/>
            <person name="Suttiyut T."/>
            <person name="Ogas R."/>
            <person name="Tomko P."/>
            <person name="Gavelis G."/>
            <person name="Widhalm J.R."/>
            <person name="Wisecaver J.H."/>
        </authorList>
    </citation>
    <scope>NUCLEOTIDE SEQUENCE</scope>
    <source>
        <strain evidence="8">ECLA1</strain>
    </source>
</reference>
<protein>
    <recommendedName>
        <fullName evidence="7">G-protein coupled receptors family 1 profile domain-containing protein</fullName>
    </recommendedName>
</protein>
<dbReference type="EMBL" id="JAWDGP010006299">
    <property type="protein sequence ID" value="KAK3743625.1"/>
    <property type="molecule type" value="Genomic_DNA"/>
</dbReference>
<feature type="transmembrane region" description="Helical" evidence="6">
    <location>
        <begin position="86"/>
        <end position="107"/>
    </location>
</feature>
<dbReference type="Pfam" id="PF00001">
    <property type="entry name" value="7tm_1"/>
    <property type="match status" value="1"/>
</dbReference>
<keyword evidence="9" id="KW-1185">Reference proteome</keyword>
<evidence type="ECO:0000259" key="7">
    <source>
        <dbReference type="PROSITE" id="PS50262"/>
    </source>
</evidence>
<dbReference type="PRINTS" id="PR00237">
    <property type="entry name" value="GPCRRHODOPSN"/>
</dbReference>
<dbReference type="InterPro" id="IPR017452">
    <property type="entry name" value="GPCR_Rhodpsn_7TM"/>
</dbReference>
<feature type="transmembrane region" description="Helical" evidence="6">
    <location>
        <begin position="127"/>
        <end position="156"/>
    </location>
</feature>
<keyword evidence="2 6" id="KW-0812">Transmembrane</keyword>
<evidence type="ECO:0000256" key="2">
    <source>
        <dbReference type="ARBA" id="ARBA00022692"/>
    </source>
</evidence>
<keyword evidence="4 6" id="KW-0472">Membrane</keyword>
<feature type="domain" description="G-protein coupled receptors family 1 profile" evidence="7">
    <location>
        <begin position="57"/>
        <end position="399"/>
    </location>
</feature>
<dbReference type="AlphaFoldDB" id="A0AAE0YF36"/>
<dbReference type="InterPro" id="IPR000276">
    <property type="entry name" value="GPCR_Rhodpsn"/>
</dbReference>
<evidence type="ECO:0000313" key="9">
    <source>
        <dbReference type="Proteomes" id="UP001283361"/>
    </source>
</evidence>
<dbReference type="SUPFAM" id="SSF81321">
    <property type="entry name" value="Family A G protein-coupled receptor-like"/>
    <property type="match status" value="1"/>
</dbReference>
<evidence type="ECO:0000313" key="8">
    <source>
        <dbReference type="EMBL" id="KAK3743625.1"/>
    </source>
</evidence>
<feature type="transmembrane region" description="Helical" evidence="6">
    <location>
        <begin position="168"/>
        <end position="187"/>
    </location>
</feature>
<organism evidence="8 9">
    <name type="scientific">Elysia crispata</name>
    <name type="common">lettuce slug</name>
    <dbReference type="NCBI Taxonomy" id="231223"/>
    <lineage>
        <taxon>Eukaryota</taxon>
        <taxon>Metazoa</taxon>
        <taxon>Spiralia</taxon>
        <taxon>Lophotrochozoa</taxon>
        <taxon>Mollusca</taxon>
        <taxon>Gastropoda</taxon>
        <taxon>Heterobranchia</taxon>
        <taxon>Euthyneura</taxon>
        <taxon>Panpulmonata</taxon>
        <taxon>Sacoglossa</taxon>
        <taxon>Placobranchoidea</taxon>
        <taxon>Plakobranchidae</taxon>
        <taxon>Elysia</taxon>
    </lineage>
</organism>
<evidence type="ECO:0000256" key="1">
    <source>
        <dbReference type="ARBA" id="ARBA00004370"/>
    </source>
</evidence>
<comment type="caution">
    <text evidence="8">The sequence shown here is derived from an EMBL/GenBank/DDBJ whole genome shotgun (WGS) entry which is preliminary data.</text>
</comment>
<feature type="transmembrane region" description="Helical" evidence="6">
    <location>
        <begin position="42"/>
        <end position="65"/>
    </location>
</feature>
<feature type="compositionally biased region" description="Low complexity" evidence="5">
    <location>
        <begin position="287"/>
        <end position="303"/>
    </location>
</feature>
<evidence type="ECO:0000256" key="5">
    <source>
        <dbReference type="SAM" id="MobiDB-lite"/>
    </source>
</evidence>
<feature type="transmembrane region" description="Helical" evidence="6">
    <location>
        <begin position="373"/>
        <end position="398"/>
    </location>
</feature>
<feature type="transmembrane region" description="Helical" evidence="6">
    <location>
        <begin position="327"/>
        <end position="351"/>
    </location>
</feature>
<proteinExistence type="predicted"/>
<sequence>MAVVIIYPNWTIPNTTSDVAKSFIFDFTKLPFHALYFKATDIYMAFYIPLLLFGITANILNIVVFTKTGARDNVTVSFMALSITDLFYLGIISPFFTVLTIVHYVEIKLGIKFNWLVDSNVLSYPSYWYSFVFYETSILITVYISVVRCACVALPFTVKNIFTSRRAVVTFITFFISVLLLRLPLFMTKRIIREFDPISNTTQLAYKELEDGGLADRLHDIMNRNILNWASITIVIASLVVMVIKLRASARFRSSAGATHSAETHTGTLGVDLNNAQAVSSEQGPGKQTSDSKLSTQTSQTKTFKGKKLPSPEEEKKQMLSSKEAQVVRAVILVAAVFVTCQTPLMVYTLVRRFESEFDNVEADGRFIKFPKYLFLFTLITNIASFFTLINASVNIVIHYNFNSRYRNTIKTLWKCH</sequence>
<dbReference type="Proteomes" id="UP001283361">
    <property type="component" value="Unassembled WGS sequence"/>
</dbReference>
<evidence type="ECO:0000256" key="6">
    <source>
        <dbReference type="SAM" id="Phobius"/>
    </source>
</evidence>
<gene>
    <name evidence="8" type="ORF">RRG08_030748</name>
</gene>
<comment type="subcellular location">
    <subcellularLocation>
        <location evidence="1">Membrane</location>
    </subcellularLocation>
</comment>
<dbReference type="GO" id="GO:0016020">
    <property type="term" value="C:membrane"/>
    <property type="evidence" value="ECO:0007669"/>
    <property type="project" value="UniProtKB-SubCell"/>
</dbReference>
<dbReference type="PROSITE" id="PS50262">
    <property type="entry name" value="G_PROTEIN_RECEP_F1_2"/>
    <property type="match status" value="1"/>
</dbReference>
<accession>A0AAE0YF36</accession>
<dbReference type="GO" id="GO:0004930">
    <property type="term" value="F:G protein-coupled receptor activity"/>
    <property type="evidence" value="ECO:0007669"/>
    <property type="project" value="InterPro"/>
</dbReference>
<feature type="transmembrane region" description="Helical" evidence="6">
    <location>
        <begin position="226"/>
        <end position="244"/>
    </location>
</feature>
<name>A0AAE0YF36_9GAST</name>
<feature type="region of interest" description="Disordered" evidence="5">
    <location>
        <begin position="278"/>
        <end position="316"/>
    </location>
</feature>
<dbReference type="PANTHER" id="PTHR46641">
    <property type="entry name" value="FMRFAMIDE RECEPTOR-RELATED"/>
    <property type="match status" value="1"/>
</dbReference>
<keyword evidence="3 6" id="KW-1133">Transmembrane helix</keyword>
<dbReference type="Gene3D" id="1.20.1070.10">
    <property type="entry name" value="Rhodopsin 7-helix transmembrane proteins"/>
    <property type="match status" value="1"/>
</dbReference>
<evidence type="ECO:0000256" key="4">
    <source>
        <dbReference type="ARBA" id="ARBA00023136"/>
    </source>
</evidence>
<dbReference type="PANTHER" id="PTHR46641:SF2">
    <property type="entry name" value="FMRFAMIDE RECEPTOR"/>
    <property type="match status" value="1"/>
</dbReference>